<proteinExistence type="inferred from homology"/>
<comment type="similarity">
    <text evidence="1 4">Belongs to the inositol phosphokinase (IPK) family.</text>
</comment>
<accession>A0A0B7MYR1</accession>
<dbReference type="PANTHER" id="PTHR12400">
    <property type="entry name" value="INOSITOL POLYPHOSPHATE KINASE"/>
    <property type="match status" value="1"/>
</dbReference>
<dbReference type="EMBL" id="LN719426">
    <property type="protein sequence ID" value="CEP08029.1"/>
    <property type="molecule type" value="Genomic_DNA"/>
</dbReference>
<keyword evidence="6" id="KW-1185">Reference proteome</keyword>
<dbReference type="GO" id="GO:0032958">
    <property type="term" value="P:inositol phosphate biosynthetic process"/>
    <property type="evidence" value="ECO:0007669"/>
    <property type="project" value="InterPro"/>
</dbReference>
<dbReference type="GO" id="GO:0008440">
    <property type="term" value="F:inositol-1,4,5-trisphosphate 3-kinase activity"/>
    <property type="evidence" value="ECO:0007669"/>
    <property type="project" value="TreeGrafter"/>
</dbReference>
<dbReference type="Proteomes" id="UP000054107">
    <property type="component" value="Unassembled WGS sequence"/>
</dbReference>
<keyword evidence="3 4" id="KW-0418">Kinase</keyword>
<dbReference type="InterPro" id="IPR005522">
    <property type="entry name" value="IPK"/>
</dbReference>
<evidence type="ECO:0000313" key="5">
    <source>
        <dbReference type="EMBL" id="CEP08029.1"/>
    </source>
</evidence>
<evidence type="ECO:0000313" key="6">
    <source>
        <dbReference type="Proteomes" id="UP000054107"/>
    </source>
</evidence>
<dbReference type="STRING" id="35722.A0A0B7MYR1"/>
<dbReference type="PANTHER" id="PTHR12400:SF21">
    <property type="entry name" value="KINASE"/>
    <property type="match status" value="1"/>
</dbReference>
<dbReference type="Gene3D" id="3.30.470.160">
    <property type="entry name" value="Inositol polyphosphate kinase"/>
    <property type="match status" value="1"/>
</dbReference>
<keyword evidence="2 4" id="KW-0808">Transferase</keyword>
<dbReference type="InterPro" id="IPR038286">
    <property type="entry name" value="IPK_sf"/>
</dbReference>
<evidence type="ECO:0000256" key="2">
    <source>
        <dbReference type="ARBA" id="ARBA00022679"/>
    </source>
</evidence>
<gene>
    <name evidence="5" type="primary">PARPA_01338.1 scaffold 1359</name>
</gene>
<dbReference type="GO" id="GO:0046854">
    <property type="term" value="P:phosphatidylinositol phosphate biosynthetic process"/>
    <property type="evidence" value="ECO:0007669"/>
    <property type="project" value="TreeGrafter"/>
</dbReference>
<dbReference type="GO" id="GO:0005737">
    <property type="term" value="C:cytoplasm"/>
    <property type="evidence" value="ECO:0007669"/>
    <property type="project" value="TreeGrafter"/>
</dbReference>
<name>A0A0B7MYR1_9FUNG</name>
<reference evidence="5 6" key="1">
    <citation type="submission" date="2014-09" db="EMBL/GenBank/DDBJ databases">
        <authorList>
            <person name="Ellenberger Sabrina"/>
        </authorList>
    </citation>
    <scope>NUCLEOTIDE SEQUENCE [LARGE SCALE GENOMIC DNA]</scope>
    <source>
        <strain evidence="5 6">CBS 412.66</strain>
    </source>
</reference>
<protein>
    <recommendedName>
        <fullName evidence="4">Kinase</fullName>
        <ecNumber evidence="4">2.7.-.-</ecNumber>
    </recommendedName>
</protein>
<dbReference type="SUPFAM" id="SSF56104">
    <property type="entry name" value="SAICAR synthase-like"/>
    <property type="match status" value="1"/>
</dbReference>
<dbReference type="Pfam" id="PF03770">
    <property type="entry name" value="IPK"/>
    <property type="match status" value="1"/>
</dbReference>
<dbReference type="AlphaFoldDB" id="A0A0B7MYR1"/>
<evidence type="ECO:0000256" key="3">
    <source>
        <dbReference type="ARBA" id="ARBA00022777"/>
    </source>
</evidence>
<dbReference type="OrthoDB" id="2573163at2759"/>
<sequence>MVTTKQDSTFDPKHITPGFSLLPFTNQVGGHTPFFRLSKRAICKPAERKEQEFYVYLESHHPELLPFLSQYLGLLNATYHQDKQAMLPEVIFDNNEQLLKDWHALSSQQSDRGTPSTTPDILNDDFQQWSPNADECNLRFTEFRKRALYEVLNPTALRERIKLQNTCLKQNAQLQQNDTNIEKLTIQLKVPLNDNMLDGPLFNETVGMIGDPDDTITSNLNVGRNDNSTSHAFNHDETSSARWQLRRTPSNPWGQQMYEKDRLKLQQLTEACIVKQFIILEDLTDNIQYPCVLDLKMGNRHYGVFSSAVKKRSQIAKCVNSTSYKLGVRICGMQVYKSQEQKFVFHDKYMGHSLDEEGFKQNLADYLDGLLDHIPVLLKKLDRLARIIKSLKGFRFYASSLLLIYDGGAPKSSRNCRIDVRMIDFAKCVSPDDDSSQFTYPLGNPTGPDEGYLLGISSLIHKFTEIYKEHQIKNAL</sequence>
<dbReference type="GO" id="GO:0000824">
    <property type="term" value="F:inositol-1,4,5,6-tetrakisphosphate 3-kinase activity"/>
    <property type="evidence" value="ECO:0007669"/>
    <property type="project" value="TreeGrafter"/>
</dbReference>
<evidence type="ECO:0000256" key="4">
    <source>
        <dbReference type="RuleBase" id="RU363090"/>
    </source>
</evidence>
<organism evidence="5 6">
    <name type="scientific">Parasitella parasitica</name>
    <dbReference type="NCBI Taxonomy" id="35722"/>
    <lineage>
        <taxon>Eukaryota</taxon>
        <taxon>Fungi</taxon>
        <taxon>Fungi incertae sedis</taxon>
        <taxon>Mucoromycota</taxon>
        <taxon>Mucoromycotina</taxon>
        <taxon>Mucoromycetes</taxon>
        <taxon>Mucorales</taxon>
        <taxon>Mucorineae</taxon>
        <taxon>Mucoraceae</taxon>
        <taxon>Parasitella</taxon>
    </lineage>
</organism>
<evidence type="ECO:0000256" key="1">
    <source>
        <dbReference type="ARBA" id="ARBA00007374"/>
    </source>
</evidence>
<dbReference type="GO" id="GO:0005634">
    <property type="term" value="C:nucleus"/>
    <property type="evidence" value="ECO:0007669"/>
    <property type="project" value="TreeGrafter"/>
</dbReference>
<dbReference type="EC" id="2.7.-.-" evidence="4"/>